<comment type="cofactor">
    <cofactor evidence="1">
        <name>Mn(2+)</name>
        <dbReference type="ChEBI" id="CHEBI:29035"/>
    </cofactor>
</comment>
<dbReference type="GO" id="GO:0010945">
    <property type="term" value="F:coenzyme A diphosphatase activity"/>
    <property type="evidence" value="ECO:0007669"/>
    <property type="project" value="InterPro"/>
</dbReference>
<dbReference type="Proteomes" id="UP000249458">
    <property type="component" value="Unassembled WGS sequence"/>
</dbReference>
<evidence type="ECO:0000259" key="7">
    <source>
        <dbReference type="PROSITE" id="PS51462"/>
    </source>
</evidence>
<dbReference type="SUPFAM" id="SSF55811">
    <property type="entry name" value="Nudix"/>
    <property type="match status" value="1"/>
</dbReference>
<organism evidence="8 9">
    <name type="scientific">Legionella quinlivanii</name>
    <dbReference type="NCBI Taxonomy" id="45073"/>
    <lineage>
        <taxon>Bacteria</taxon>
        <taxon>Pseudomonadati</taxon>
        <taxon>Pseudomonadota</taxon>
        <taxon>Gammaproteobacteria</taxon>
        <taxon>Legionellales</taxon>
        <taxon>Legionellaceae</taxon>
        <taxon>Legionella</taxon>
    </lineage>
</organism>
<name>A0A364LIN0_9GAMM</name>
<keyword evidence="6" id="KW-0464">Manganese</keyword>
<dbReference type="PANTHER" id="PTHR12992">
    <property type="entry name" value="NUDIX HYDROLASE"/>
    <property type="match status" value="1"/>
</dbReference>
<dbReference type="GO" id="GO:0046872">
    <property type="term" value="F:metal ion binding"/>
    <property type="evidence" value="ECO:0007669"/>
    <property type="project" value="UniProtKB-KW"/>
</dbReference>
<comment type="cofactor">
    <cofactor evidence="2">
        <name>Mg(2+)</name>
        <dbReference type="ChEBI" id="CHEBI:18420"/>
    </cofactor>
</comment>
<evidence type="ECO:0000256" key="2">
    <source>
        <dbReference type="ARBA" id="ARBA00001946"/>
    </source>
</evidence>
<accession>A0A364LIN0</accession>
<dbReference type="InterPro" id="IPR015797">
    <property type="entry name" value="NUDIX_hydrolase-like_dom_sf"/>
</dbReference>
<gene>
    <name evidence="8" type="ORF">B1207_09125</name>
</gene>
<dbReference type="InterPro" id="IPR000086">
    <property type="entry name" value="NUDIX_hydrolase_dom"/>
</dbReference>
<evidence type="ECO:0000313" key="9">
    <source>
        <dbReference type="Proteomes" id="UP000249458"/>
    </source>
</evidence>
<dbReference type="RefSeq" id="WP_112219667.1">
    <property type="nucleotide sequence ID" value="NZ_MVJN01000006.1"/>
</dbReference>
<reference evidence="8 9" key="1">
    <citation type="submission" date="2017-02" db="EMBL/GenBank/DDBJ databases">
        <title>Legionella quilivanii strain from human: case report and whole genome sequencing analysis.</title>
        <authorList>
            <person name="Lalancette C."/>
            <person name="Leduc J.-M."/>
            <person name="Levesque S."/>
            <person name="Fournier E."/>
            <person name="Saoud J."/>
            <person name="Faucher S.P."/>
            <person name="Bernard K."/>
            <person name="Martineau C."/>
            <person name="Longtin J."/>
        </authorList>
    </citation>
    <scope>NUCLEOTIDE SEQUENCE [LARGE SCALE GENOMIC DNA]</scope>
    <source>
        <strain evidence="8 9">ID143958</strain>
    </source>
</reference>
<evidence type="ECO:0000256" key="1">
    <source>
        <dbReference type="ARBA" id="ARBA00001936"/>
    </source>
</evidence>
<protein>
    <recommendedName>
        <fullName evidence="7">Nudix hydrolase domain-containing protein</fullName>
    </recommendedName>
</protein>
<dbReference type="Gene3D" id="3.90.79.10">
    <property type="entry name" value="Nucleoside Triphosphate Pyrophosphohydrolase"/>
    <property type="match status" value="1"/>
</dbReference>
<proteinExistence type="predicted"/>
<dbReference type="EMBL" id="MVJN01000006">
    <property type="protein sequence ID" value="RAP36297.1"/>
    <property type="molecule type" value="Genomic_DNA"/>
</dbReference>
<evidence type="ECO:0000256" key="5">
    <source>
        <dbReference type="ARBA" id="ARBA00022842"/>
    </source>
</evidence>
<dbReference type="AlphaFoldDB" id="A0A364LIN0"/>
<dbReference type="CDD" id="cd03426">
    <property type="entry name" value="NUDIX_CoAse_Nudt7"/>
    <property type="match status" value="1"/>
</dbReference>
<dbReference type="PROSITE" id="PS51462">
    <property type="entry name" value="NUDIX"/>
    <property type="match status" value="1"/>
</dbReference>
<sequence>MENKIAAVIVLFEEKSKSLLLTIRNPFLRSHPGEICFPGGGWQEDDRSLQDTGLRELHEELGITADRVRLICPMEKEHTLTGYIIHPWFASVNSIEPFTLNAAEVSELFMLPIDQICIQANYQEIEFKRGGLTFKTIRFLHESKFVWGATARIMHQFCENNYFSLLERLNKAPASK</sequence>
<feature type="domain" description="Nudix hydrolase" evidence="7">
    <location>
        <begin position="2"/>
        <end position="133"/>
    </location>
</feature>
<comment type="caution">
    <text evidence="8">The sequence shown here is derived from an EMBL/GenBank/DDBJ whole genome shotgun (WGS) entry which is preliminary data.</text>
</comment>
<keyword evidence="3" id="KW-0479">Metal-binding</keyword>
<evidence type="ECO:0000256" key="3">
    <source>
        <dbReference type="ARBA" id="ARBA00022723"/>
    </source>
</evidence>
<evidence type="ECO:0000313" key="8">
    <source>
        <dbReference type="EMBL" id="RAP36297.1"/>
    </source>
</evidence>
<keyword evidence="4" id="KW-0378">Hydrolase</keyword>
<dbReference type="Pfam" id="PF00293">
    <property type="entry name" value="NUDIX"/>
    <property type="match status" value="1"/>
</dbReference>
<dbReference type="PANTHER" id="PTHR12992:SF11">
    <property type="entry name" value="MITOCHONDRIAL COENZYME A DIPHOSPHATASE NUDT8"/>
    <property type="match status" value="1"/>
</dbReference>
<keyword evidence="5" id="KW-0460">Magnesium</keyword>
<evidence type="ECO:0000256" key="4">
    <source>
        <dbReference type="ARBA" id="ARBA00022801"/>
    </source>
</evidence>
<evidence type="ECO:0000256" key="6">
    <source>
        <dbReference type="ARBA" id="ARBA00023211"/>
    </source>
</evidence>
<dbReference type="InterPro" id="IPR045121">
    <property type="entry name" value="CoAse"/>
</dbReference>